<sequence>MISIQSPEESNGFYTQQTQTSGVPPDLEAPARTRWRGSTDRARPTFLARVALRVLAIALAAVTLIAARAPAQWEFPVGAPGGPPDVARGFDPPSKPWLSGHRGVDLRAPQGSEVRAAGPGDVTFAGLLAGRGVVVVQHGTIRMTYEPVDPIVTAGASVSAGDTIGTVAATGSHCAPDSCLHWGAIEGDTYVDPLTLVHSATVEVRLLPLGDRSLTEEPPPHPPDPPASDTSLGWPVADPQVTSPYGMRTHPITGERKLHDGTDFRAACGSPIRASAAGKVTRAADRGAYGLQVTVDHGSLGGAAITTSYSHLSRIGVAVGQRVQAGEVIGWSGTTGLSTGCHLHFMVYVDGTLADPISKLPGNGVATNAKEAHSLSH</sequence>
<dbReference type="EMBL" id="JAAGOA010000024">
    <property type="protein sequence ID" value="NEE03677.1"/>
    <property type="molecule type" value="Genomic_DNA"/>
</dbReference>
<dbReference type="InterPro" id="IPR011055">
    <property type="entry name" value="Dup_hybrid_motif"/>
</dbReference>
<keyword evidence="5" id="KW-1185">Reference proteome</keyword>
<gene>
    <name evidence="4" type="ORF">G1H10_26270</name>
</gene>
<organism evidence="4 5">
    <name type="scientific">Phytoactinopolyspora halotolerans</name>
    <dbReference type="NCBI Taxonomy" id="1981512"/>
    <lineage>
        <taxon>Bacteria</taxon>
        <taxon>Bacillati</taxon>
        <taxon>Actinomycetota</taxon>
        <taxon>Actinomycetes</taxon>
        <taxon>Jiangellales</taxon>
        <taxon>Jiangellaceae</taxon>
        <taxon>Phytoactinopolyspora</taxon>
    </lineage>
</organism>
<dbReference type="CDD" id="cd12797">
    <property type="entry name" value="M23_peptidase"/>
    <property type="match status" value="2"/>
</dbReference>
<evidence type="ECO:0000259" key="3">
    <source>
        <dbReference type="Pfam" id="PF01551"/>
    </source>
</evidence>
<comment type="caution">
    <text evidence="4">The sequence shown here is derived from an EMBL/GenBank/DDBJ whole genome shotgun (WGS) entry which is preliminary data.</text>
</comment>
<dbReference type="GO" id="GO:0004222">
    <property type="term" value="F:metalloendopeptidase activity"/>
    <property type="evidence" value="ECO:0007669"/>
    <property type="project" value="TreeGrafter"/>
</dbReference>
<feature type="region of interest" description="Disordered" evidence="2">
    <location>
        <begin position="1"/>
        <end position="38"/>
    </location>
</feature>
<dbReference type="RefSeq" id="WP_163743543.1">
    <property type="nucleotide sequence ID" value="NZ_JAAGOA010000024.1"/>
</dbReference>
<keyword evidence="1" id="KW-0732">Signal</keyword>
<dbReference type="Proteomes" id="UP000475214">
    <property type="component" value="Unassembled WGS sequence"/>
</dbReference>
<dbReference type="InterPro" id="IPR050570">
    <property type="entry name" value="Cell_wall_metabolism_enzyme"/>
</dbReference>
<evidence type="ECO:0000313" key="4">
    <source>
        <dbReference type="EMBL" id="NEE03677.1"/>
    </source>
</evidence>
<protein>
    <submittedName>
        <fullName evidence="4">Peptidoglycan DD-metalloendopeptidase family protein</fullName>
    </submittedName>
</protein>
<dbReference type="AlphaFoldDB" id="A0A6L9SF08"/>
<feature type="region of interest" description="Disordered" evidence="2">
    <location>
        <begin position="211"/>
        <end position="252"/>
    </location>
</feature>
<feature type="domain" description="M23ase beta-sheet core" evidence="3">
    <location>
        <begin position="258"/>
        <end position="356"/>
    </location>
</feature>
<feature type="compositionally biased region" description="Polar residues" evidence="2">
    <location>
        <begin position="1"/>
        <end position="22"/>
    </location>
</feature>
<accession>A0A6L9SF08</accession>
<evidence type="ECO:0000256" key="1">
    <source>
        <dbReference type="ARBA" id="ARBA00022729"/>
    </source>
</evidence>
<evidence type="ECO:0000256" key="2">
    <source>
        <dbReference type="SAM" id="MobiDB-lite"/>
    </source>
</evidence>
<evidence type="ECO:0000313" key="5">
    <source>
        <dbReference type="Proteomes" id="UP000475214"/>
    </source>
</evidence>
<proteinExistence type="predicted"/>
<dbReference type="InterPro" id="IPR016047">
    <property type="entry name" value="M23ase_b-sheet_dom"/>
</dbReference>
<feature type="domain" description="M23ase beta-sheet core" evidence="3">
    <location>
        <begin position="100"/>
        <end position="193"/>
    </location>
</feature>
<reference evidence="4 5" key="1">
    <citation type="submission" date="2020-02" db="EMBL/GenBank/DDBJ databases">
        <authorList>
            <person name="Li X.-J."/>
            <person name="Han X.-M."/>
        </authorList>
    </citation>
    <scope>NUCLEOTIDE SEQUENCE [LARGE SCALE GENOMIC DNA]</scope>
    <source>
        <strain evidence="4 5">CCTCC AB 2017055</strain>
    </source>
</reference>
<dbReference type="Pfam" id="PF01551">
    <property type="entry name" value="Peptidase_M23"/>
    <property type="match status" value="2"/>
</dbReference>
<dbReference type="SUPFAM" id="SSF51261">
    <property type="entry name" value="Duplicated hybrid motif"/>
    <property type="match status" value="2"/>
</dbReference>
<dbReference type="PANTHER" id="PTHR21666:SF289">
    <property type="entry name" value="L-ALA--D-GLU ENDOPEPTIDASE"/>
    <property type="match status" value="1"/>
</dbReference>
<dbReference type="PANTHER" id="PTHR21666">
    <property type="entry name" value="PEPTIDASE-RELATED"/>
    <property type="match status" value="1"/>
</dbReference>
<dbReference type="Gene3D" id="2.70.70.10">
    <property type="entry name" value="Glucose Permease (Domain IIA)"/>
    <property type="match status" value="2"/>
</dbReference>
<name>A0A6L9SF08_9ACTN</name>